<dbReference type="InterPro" id="IPR009148">
    <property type="entry name" value="PcsB-like"/>
</dbReference>
<comment type="caution">
    <text evidence="3">The sequence shown here is derived from an EMBL/GenBank/DDBJ whole genome shotgun (WGS) entry which is preliminary data.</text>
</comment>
<organism evidence="3 4">
    <name type="scientific">Streptococcus suis</name>
    <dbReference type="NCBI Taxonomy" id="1307"/>
    <lineage>
        <taxon>Bacteria</taxon>
        <taxon>Bacillati</taxon>
        <taxon>Bacillota</taxon>
        <taxon>Bacilli</taxon>
        <taxon>Lactobacillales</taxon>
        <taxon>Streptococcaceae</taxon>
        <taxon>Streptococcus</taxon>
    </lineage>
</organism>
<keyword evidence="1" id="KW-0732">Signal</keyword>
<feature type="domain" description="Peptidase C51" evidence="2">
    <location>
        <begin position="68"/>
        <end position="191"/>
    </location>
</feature>
<accession>A0A3R8XR18</accession>
<dbReference type="Gene3D" id="3.90.1720.10">
    <property type="entry name" value="endopeptidase domain like (from Nostoc punctiforme)"/>
    <property type="match status" value="1"/>
</dbReference>
<dbReference type="Pfam" id="PF05257">
    <property type="entry name" value="CHAP"/>
    <property type="match status" value="1"/>
</dbReference>
<dbReference type="InterPro" id="IPR007921">
    <property type="entry name" value="CHAP_dom"/>
</dbReference>
<reference evidence="3 4" key="1">
    <citation type="submission" date="2018-11" db="EMBL/GenBank/DDBJ databases">
        <authorList>
            <person name="Stevens M.J."/>
            <person name="Cernela N."/>
            <person name="Spoerry Serrano N."/>
            <person name="Schmitt S."/>
            <person name="Schrenzel J."/>
            <person name="Stephan R."/>
        </authorList>
    </citation>
    <scope>NUCLEOTIDE SEQUENCE [LARGE SCALE GENOMIC DNA]</scope>
    <source>
        <strain evidence="3 4">PP422</strain>
    </source>
</reference>
<evidence type="ECO:0000256" key="1">
    <source>
        <dbReference type="SAM" id="SignalP"/>
    </source>
</evidence>
<feature type="signal peptide" evidence="1">
    <location>
        <begin position="1"/>
        <end position="32"/>
    </location>
</feature>
<dbReference type="EMBL" id="RSDO01000010">
    <property type="protein sequence ID" value="RRR52453.1"/>
    <property type="molecule type" value="Genomic_DNA"/>
</dbReference>
<evidence type="ECO:0000313" key="3">
    <source>
        <dbReference type="EMBL" id="RRR52453.1"/>
    </source>
</evidence>
<reference evidence="3 4" key="2">
    <citation type="submission" date="2018-12" db="EMBL/GenBank/DDBJ databases">
        <title>Whole-genome sequences of fifteen clinical Streptococcus suis strains isolated from pigs between 2006 and 2018.</title>
        <authorList>
            <person name="Stevens M.J.A."/>
            <person name="Cernela N."/>
            <person name="Spoerry Serrano N."/>
            <person name="Schmitt S."/>
            <person name="Schrenzel J."/>
            <person name="Stephan R."/>
        </authorList>
    </citation>
    <scope>NUCLEOTIDE SEQUENCE [LARGE SCALE GENOMIC DNA]</scope>
    <source>
        <strain evidence="3 4">PP422</strain>
    </source>
</reference>
<gene>
    <name evidence="3" type="ORF">EI998_06545</name>
</gene>
<dbReference type="SUPFAM" id="SSF54001">
    <property type="entry name" value="Cysteine proteinases"/>
    <property type="match status" value="1"/>
</dbReference>
<evidence type="ECO:0000259" key="2">
    <source>
        <dbReference type="PROSITE" id="PS50911"/>
    </source>
</evidence>
<dbReference type="AlphaFoldDB" id="A0A3R8XR18"/>
<evidence type="ECO:0000313" key="4">
    <source>
        <dbReference type="Proteomes" id="UP000274117"/>
    </source>
</evidence>
<name>A0A3R8XR18_STRSU</name>
<sequence>MNTFFANKKLKLGIAASLVAGMAMLGQSSASADTFDSYGPRYLGEHPAPIYQSFGVADSSSAVISETVSTASTTYSSAVTTTYTANTYPVGQCTWGVKELAPWVGNYWGNGGDWAASAAAQGYTVGTTPQVGAVIVWTDGGYGHVAYVTDVAADGTIQVMESNFNGNMSIGNYRGWFNPTTTGAGTVSYIYPPADA</sequence>
<dbReference type="InterPro" id="IPR038765">
    <property type="entry name" value="Papain-like_cys_pep_sf"/>
</dbReference>
<dbReference type="Proteomes" id="UP000274117">
    <property type="component" value="Unassembled WGS sequence"/>
</dbReference>
<protein>
    <submittedName>
        <fullName evidence="3">CHAP domain-containing protein</fullName>
    </submittedName>
</protein>
<dbReference type="PROSITE" id="PS50911">
    <property type="entry name" value="CHAP"/>
    <property type="match status" value="1"/>
</dbReference>
<feature type="chain" id="PRO_5018681705" evidence="1">
    <location>
        <begin position="33"/>
        <end position="196"/>
    </location>
</feature>
<proteinExistence type="predicted"/>
<dbReference type="PRINTS" id="PR01852">
    <property type="entry name" value="SIBAPROTEIN"/>
</dbReference>